<dbReference type="AlphaFoldDB" id="A0A5C6JKP6"/>
<accession>A0A5C6JKP6</accession>
<gene>
    <name evidence="2" type="ORF">FRZ03_20320</name>
</gene>
<protein>
    <submittedName>
        <fullName evidence="2">Uncharacterized protein</fullName>
    </submittedName>
</protein>
<evidence type="ECO:0000313" key="3">
    <source>
        <dbReference type="Proteomes" id="UP000320481"/>
    </source>
</evidence>
<proteinExistence type="predicted"/>
<keyword evidence="3" id="KW-1185">Reference proteome</keyword>
<organism evidence="2 3">
    <name type="scientific">Streptomyces misionensis</name>
    <dbReference type="NCBI Taxonomy" id="67331"/>
    <lineage>
        <taxon>Bacteria</taxon>
        <taxon>Bacillati</taxon>
        <taxon>Actinomycetota</taxon>
        <taxon>Actinomycetes</taxon>
        <taxon>Kitasatosporales</taxon>
        <taxon>Streptomycetaceae</taxon>
        <taxon>Streptomyces</taxon>
    </lineage>
</organism>
<feature type="region of interest" description="Disordered" evidence="1">
    <location>
        <begin position="20"/>
        <end position="85"/>
    </location>
</feature>
<evidence type="ECO:0000313" key="2">
    <source>
        <dbReference type="EMBL" id="TWV41923.1"/>
    </source>
</evidence>
<dbReference type="Proteomes" id="UP000320481">
    <property type="component" value="Unassembled WGS sequence"/>
</dbReference>
<dbReference type="EMBL" id="VOGW01000114">
    <property type="protein sequence ID" value="TWV41923.1"/>
    <property type="molecule type" value="Genomic_DNA"/>
</dbReference>
<sequence length="223" mass="23829">MPERDSALAAPPATVYGALLDRQSLEARPPPDGTRGCRCHRRRTEKGWAGLHPVTGSEADGSAGRRGTPRMRGNAPFPPVRSPRRVLPTAGRADAAYQGPMAHRGIAPGPDTATASGLFDRGRLTVSAVRTAAGNVRAGGEELALPIGRTALVGLQARVLSHASTGRYPSPHSEERDGTWPADGCRCRLPREARGAEAAGVGDRYRLAVDARRYVRMPEWQMN</sequence>
<name>A0A5C6JKP6_9ACTN</name>
<reference evidence="2" key="1">
    <citation type="journal article" date="2019" name="Microbiol. Resour. Announc.">
        <title>Draft Genomic Sequences of Streptomyces misionensis and Streptomyces albidoflavus, bacteria applied for phytopathogen biocontrol.</title>
        <authorList>
            <person name="Pylro V."/>
            <person name="Dias A."/>
            <person name="Andreote F."/>
            <person name="Varani A."/>
            <person name="Andreote C."/>
            <person name="Bernardo E."/>
            <person name="Martins T."/>
        </authorList>
    </citation>
    <scope>NUCLEOTIDE SEQUENCE [LARGE SCALE GENOMIC DNA]</scope>
    <source>
        <strain evidence="2">66</strain>
    </source>
</reference>
<comment type="caution">
    <text evidence="2">The sequence shown here is derived from an EMBL/GenBank/DDBJ whole genome shotgun (WGS) entry which is preliminary data.</text>
</comment>
<evidence type="ECO:0000256" key="1">
    <source>
        <dbReference type="SAM" id="MobiDB-lite"/>
    </source>
</evidence>